<feature type="region of interest" description="Disordered" evidence="1">
    <location>
        <begin position="35"/>
        <end position="63"/>
    </location>
</feature>
<sequence>MWLTDITEHWTDIGKLYACAIKDVYAKGLLLRYGEASPTKPKGPGSLISQGAGALRKRGDGGI</sequence>
<evidence type="ECO:0000313" key="2">
    <source>
        <dbReference type="EMBL" id="RKW69869.1"/>
    </source>
</evidence>
<reference evidence="2 3" key="1">
    <citation type="submission" date="2018-07" db="EMBL/GenBank/DDBJ databases">
        <title>Arthrobacter sp. nov., isolated from raw cow's milk with high bacterial count.</title>
        <authorList>
            <person name="Hahne J."/>
            <person name="Isele D."/>
            <person name="Lipski A."/>
        </authorList>
    </citation>
    <scope>NUCLEOTIDE SEQUENCE [LARGE SCALE GENOMIC DNA]</scope>
    <source>
        <strain evidence="2 3">JZ R-183</strain>
    </source>
</reference>
<evidence type="ECO:0000313" key="3">
    <source>
        <dbReference type="Proteomes" id="UP000273119"/>
    </source>
</evidence>
<dbReference type="Proteomes" id="UP000273119">
    <property type="component" value="Unassembled WGS sequence"/>
</dbReference>
<evidence type="ECO:0000256" key="1">
    <source>
        <dbReference type="SAM" id="MobiDB-lite"/>
    </source>
</evidence>
<protein>
    <submittedName>
        <fullName evidence="2">Uncharacterized protein</fullName>
    </submittedName>
</protein>
<comment type="caution">
    <text evidence="2">The sequence shown here is derived from an EMBL/GenBank/DDBJ whole genome shotgun (WGS) entry which is preliminary data.</text>
</comment>
<proteinExistence type="predicted"/>
<gene>
    <name evidence="2" type="ORF">DWQ67_10350</name>
</gene>
<name>A0A496PHC2_9MICC</name>
<dbReference type="EMBL" id="QQXL01000006">
    <property type="protein sequence ID" value="RKW69869.1"/>
    <property type="molecule type" value="Genomic_DNA"/>
</dbReference>
<dbReference type="AlphaFoldDB" id="A0A496PHC2"/>
<organism evidence="2 3">
    <name type="scientific">Galactobacter caseinivorans</name>
    <dbReference type="NCBI Taxonomy" id="2676123"/>
    <lineage>
        <taxon>Bacteria</taxon>
        <taxon>Bacillati</taxon>
        <taxon>Actinomycetota</taxon>
        <taxon>Actinomycetes</taxon>
        <taxon>Micrococcales</taxon>
        <taxon>Micrococcaceae</taxon>
        <taxon>Galactobacter</taxon>
    </lineage>
</organism>
<accession>A0A496PHC2</accession>
<keyword evidence="3" id="KW-1185">Reference proteome</keyword>